<organism evidence="2 4">
    <name type="scientific">Rhizobium tibeticum</name>
    <dbReference type="NCBI Taxonomy" id="501024"/>
    <lineage>
        <taxon>Bacteria</taxon>
        <taxon>Pseudomonadati</taxon>
        <taxon>Pseudomonadota</taxon>
        <taxon>Alphaproteobacteria</taxon>
        <taxon>Hyphomicrobiales</taxon>
        <taxon>Rhizobiaceae</taxon>
        <taxon>Rhizobium/Agrobacterium group</taxon>
        <taxon>Rhizobium</taxon>
    </lineage>
</organism>
<proteinExistence type="predicted"/>
<keyword evidence="1" id="KW-0472">Membrane</keyword>
<accession>A0A1H8CE15</accession>
<dbReference type="Proteomes" id="UP000198939">
    <property type="component" value="Unassembled WGS sequence"/>
</dbReference>
<evidence type="ECO:0000313" key="3">
    <source>
        <dbReference type="EMBL" id="SEM93250.1"/>
    </source>
</evidence>
<keyword evidence="1" id="KW-1133">Transmembrane helix</keyword>
<dbReference type="Proteomes" id="UP000183063">
    <property type="component" value="Unassembled WGS sequence"/>
</dbReference>
<dbReference type="EMBL" id="FNXB01000002">
    <property type="protein sequence ID" value="SEH46882.1"/>
    <property type="molecule type" value="Genomic_DNA"/>
</dbReference>
<evidence type="ECO:0000313" key="2">
    <source>
        <dbReference type="EMBL" id="SEH46882.1"/>
    </source>
</evidence>
<dbReference type="STRING" id="501024.RTCCBAU85039_0560"/>
<dbReference type="EMBL" id="FOCV01000001">
    <property type="protein sequence ID" value="SEM93250.1"/>
    <property type="molecule type" value="Genomic_DNA"/>
</dbReference>
<evidence type="ECO:0000256" key="1">
    <source>
        <dbReference type="SAM" id="Phobius"/>
    </source>
</evidence>
<gene>
    <name evidence="2" type="ORF">RTCCBAU85039_0560</name>
    <name evidence="3" type="ORF">SAMN05216228_1001112</name>
</gene>
<sequence>MSLHGMVVAAADAEAADQVQELVASLASGSAEAVVSSAIAAFCWIAASSWVHRGRDRTQRRVLCGGAVGDLGNDLVGRLDLIGDALQRLARFADQPDAVIDLTGRASDLILEALMPTPR</sequence>
<protein>
    <submittedName>
        <fullName evidence="2">Uncharacterized protein</fullName>
    </submittedName>
</protein>
<evidence type="ECO:0000313" key="5">
    <source>
        <dbReference type="Proteomes" id="UP000198939"/>
    </source>
</evidence>
<reference evidence="2" key="2">
    <citation type="submission" date="2016-10" db="EMBL/GenBank/DDBJ databases">
        <authorList>
            <person name="de Groot N.N."/>
        </authorList>
    </citation>
    <scope>NUCLEOTIDE SEQUENCE [LARGE SCALE GENOMIC DNA]</scope>
    <source>
        <strain evidence="2">CCBAU85039</strain>
    </source>
</reference>
<keyword evidence="1" id="KW-0812">Transmembrane</keyword>
<reference evidence="3 5" key="1">
    <citation type="submission" date="2016-10" db="EMBL/GenBank/DDBJ databases">
        <authorList>
            <person name="Varghese N."/>
            <person name="Submissions S."/>
        </authorList>
    </citation>
    <scope>NUCLEOTIDE SEQUENCE [LARGE SCALE GENOMIC DNA]</scope>
    <source>
        <strain evidence="3 5">CGMCC 1.7071</strain>
    </source>
</reference>
<evidence type="ECO:0000313" key="4">
    <source>
        <dbReference type="Proteomes" id="UP000183063"/>
    </source>
</evidence>
<name>A0A1H8CE15_9HYPH</name>
<dbReference type="AlphaFoldDB" id="A0A1H8CE15"/>
<feature type="transmembrane region" description="Helical" evidence="1">
    <location>
        <begin position="31"/>
        <end position="51"/>
    </location>
</feature>
<keyword evidence="5" id="KW-1185">Reference proteome</keyword>
<reference evidence="4" key="3">
    <citation type="submission" date="2016-10" db="EMBL/GenBank/DDBJ databases">
        <authorList>
            <person name="Wibberg D."/>
        </authorList>
    </citation>
    <scope>NUCLEOTIDE SEQUENCE [LARGE SCALE GENOMIC DNA]</scope>
</reference>